<dbReference type="EMBL" id="JBEZNA010000043">
    <property type="protein sequence ID" value="MEU9579250.1"/>
    <property type="molecule type" value="Genomic_DNA"/>
</dbReference>
<protein>
    <submittedName>
        <fullName evidence="1">Leader peptide</fullName>
    </submittedName>
</protein>
<reference evidence="1 2" key="1">
    <citation type="submission" date="2024-06" db="EMBL/GenBank/DDBJ databases">
        <title>The Natural Products Discovery Center: Release of the First 8490 Sequenced Strains for Exploring Actinobacteria Biosynthetic Diversity.</title>
        <authorList>
            <person name="Kalkreuter E."/>
            <person name="Kautsar S.A."/>
            <person name="Yang D."/>
            <person name="Bader C.D."/>
            <person name="Teijaro C.N."/>
            <person name="Fluegel L."/>
            <person name="Davis C.M."/>
            <person name="Simpson J.R."/>
            <person name="Lauterbach L."/>
            <person name="Steele A.D."/>
            <person name="Gui C."/>
            <person name="Meng S."/>
            <person name="Li G."/>
            <person name="Viehrig K."/>
            <person name="Ye F."/>
            <person name="Su P."/>
            <person name="Kiefer A.F."/>
            <person name="Nichols A."/>
            <person name="Cepeda A.J."/>
            <person name="Yan W."/>
            <person name="Fan B."/>
            <person name="Jiang Y."/>
            <person name="Adhikari A."/>
            <person name="Zheng C.-J."/>
            <person name="Schuster L."/>
            <person name="Cowan T.M."/>
            <person name="Smanski M.J."/>
            <person name="Chevrette M.G."/>
            <person name="De Carvalho L.P.S."/>
            <person name="Shen B."/>
        </authorList>
    </citation>
    <scope>NUCLEOTIDE SEQUENCE [LARGE SCALE GENOMIC DNA]</scope>
    <source>
        <strain evidence="1 2">NPDC048117</strain>
    </source>
</reference>
<dbReference type="RefSeq" id="WP_359274014.1">
    <property type="nucleotide sequence ID" value="NZ_JBEZNA010000043.1"/>
</dbReference>
<organism evidence="1 2">
    <name type="scientific">Streptomyces chilikensis</name>
    <dbReference type="NCBI Taxonomy" id="1194079"/>
    <lineage>
        <taxon>Bacteria</taxon>
        <taxon>Bacillati</taxon>
        <taxon>Actinomycetota</taxon>
        <taxon>Actinomycetes</taxon>
        <taxon>Kitasatosporales</taxon>
        <taxon>Streptomycetaceae</taxon>
        <taxon>Streptomyces</taxon>
    </lineage>
</organism>
<name>A0ABV3ESS1_9ACTN</name>
<sequence length="57" mass="6078">MTPSCRISRQLGPECGRCWTVSVLPCHASAMFGTGIALVSRRHVDLGRMSSAICPAC</sequence>
<comment type="caution">
    <text evidence="1">The sequence shown here is derived from an EMBL/GenBank/DDBJ whole genome shotgun (WGS) entry which is preliminary data.</text>
</comment>
<dbReference type="InterPro" id="IPR049979">
    <property type="entry name" value="Cys_resp_CS_actino"/>
</dbReference>
<proteinExistence type="predicted"/>
<gene>
    <name evidence="1" type="ORF">AB0D95_18615</name>
</gene>
<evidence type="ECO:0000313" key="1">
    <source>
        <dbReference type="EMBL" id="MEU9579250.1"/>
    </source>
</evidence>
<dbReference type="NCBIfam" id="NF042934">
    <property type="entry name" value="cis_reg_atten"/>
    <property type="match status" value="1"/>
</dbReference>
<keyword evidence="2" id="KW-1185">Reference proteome</keyword>
<accession>A0ABV3ESS1</accession>
<dbReference type="Proteomes" id="UP001551584">
    <property type="component" value="Unassembled WGS sequence"/>
</dbReference>
<evidence type="ECO:0000313" key="2">
    <source>
        <dbReference type="Proteomes" id="UP001551584"/>
    </source>
</evidence>